<keyword evidence="3" id="KW-1185">Reference proteome</keyword>
<accession>A0A9P5YK31</accession>
<evidence type="ECO:0000313" key="3">
    <source>
        <dbReference type="Proteomes" id="UP000807469"/>
    </source>
</evidence>
<dbReference type="EMBL" id="MU156154">
    <property type="protein sequence ID" value="KAF9470216.1"/>
    <property type="molecule type" value="Genomic_DNA"/>
</dbReference>
<feature type="region of interest" description="Disordered" evidence="1">
    <location>
        <begin position="179"/>
        <end position="199"/>
    </location>
</feature>
<dbReference type="AlphaFoldDB" id="A0A9P5YK31"/>
<dbReference type="OrthoDB" id="3109148at2759"/>
<comment type="caution">
    <text evidence="2">The sequence shown here is derived from an EMBL/GenBank/DDBJ whole genome shotgun (WGS) entry which is preliminary data.</text>
</comment>
<feature type="compositionally biased region" description="Basic residues" evidence="1">
    <location>
        <begin position="65"/>
        <end position="85"/>
    </location>
</feature>
<evidence type="ECO:0000313" key="2">
    <source>
        <dbReference type="EMBL" id="KAF9470216.1"/>
    </source>
</evidence>
<dbReference type="Proteomes" id="UP000807469">
    <property type="component" value="Unassembled WGS sequence"/>
</dbReference>
<protein>
    <submittedName>
        <fullName evidence="2">Uncharacterized protein</fullName>
    </submittedName>
</protein>
<evidence type="ECO:0000256" key="1">
    <source>
        <dbReference type="SAM" id="MobiDB-lite"/>
    </source>
</evidence>
<name>A0A9P5YK31_9AGAR</name>
<organism evidence="2 3">
    <name type="scientific">Pholiota conissans</name>
    <dbReference type="NCBI Taxonomy" id="109636"/>
    <lineage>
        <taxon>Eukaryota</taxon>
        <taxon>Fungi</taxon>
        <taxon>Dikarya</taxon>
        <taxon>Basidiomycota</taxon>
        <taxon>Agaricomycotina</taxon>
        <taxon>Agaricomycetes</taxon>
        <taxon>Agaricomycetidae</taxon>
        <taxon>Agaricales</taxon>
        <taxon>Agaricineae</taxon>
        <taxon>Strophariaceae</taxon>
        <taxon>Pholiota</taxon>
    </lineage>
</organism>
<feature type="region of interest" description="Disordered" evidence="1">
    <location>
        <begin position="1"/>
        <end position="90"/>
    </location>
</feature>
<gene>
    <name evidence="2" type="ORF">BDN70DRAFT_939918</name>
</gene>
<sequence length="199" mass="22067">MPNAKRSLPSSGNEDDQEHVSSATESMNPQKRRCNSNRVPAVNPIQHHNVMEEENSTNNNDNNGKKKKAKTKTKTKTKAKAKAKAKVMDDVDEDGWGTETIVSDDDGNGLKIKFGSGKGSEWLDKQYASNWSEFFPSMSEMPAGWPGPDIPTGNFEGLEQISANLEAFSPMYWLSSNYTGRRNKNGYLDDNLGSTDNEE</sequence>
<proteinExistence type="predicted"/>
<feature type="compositionally biased region" description="Polar residues" evidence="1">
    <location>
        <begin position="20"/>
        <end position="29"/>
    </location>
</feature>
<reference evidence="2" key="1">
    <citation type="submission" date="2020-11" db="EMBL/GenBank/DDBJ databases">
        <authorList>
            <consortium name="DOE Joint Genome Institute"/>
            <person name="Ahrendt S."/>
            <person name="Riley R."/>
            <person name="Andreopoulos W."/>
            <person name="Labutti K."/>
            <person name="Pangilinan J."/>
            <person name="Ruiz-Duenas F.J."/>
            <person name="Barrasa J.M."/>
            <person name="Sanchez-Garcia M."/>
            <person name="Camarero S."/>
            <person name="Miyauchi S."/>
            <person name="Serrano A."/>
            <person name="Linde D."/>
            <person name="Babiker R."/>
            <person name="Drula E."/>
            <person name="Ayuso-Fernandez I."/>
            <person name="Pacheco R."/>
            <person name="Padilla G."/>
            <person name="Ferreira P."/>
            <person name="Barriuso J."/>
            <person name="Kellner H."/>
            <person name="Castanera R."/>
            <person name="Alfaro M."/>
            <person name="Ramirez L."/>
            <person name="Pisabarro A.G."/>
            <person name="Kuo A."/>
            <person name="Tritt A."/>
            <person name="Lipzen A."/>
            <person name="He G."/>
            <person name="Yan M."/>
            <person name="Ng V."/>
            <person name="Cullen D."/>
            <person name="Martin F."/>
            <person name="Rosso M.-N."/>
            <person name="Henrissat B."/>
            <person name="Hibbett D."/>
            <person name="Martinez A.T."/>
            <person name="Grigoriev I.V."/>
        </authorList>
    </citation>
    <scope>NUCLEOTIDE SEQUENCE</scope>
    <source>
        <strain evidence="2">CIRM-BRFM 674</strain>
    </source>
</reference>